<dbReference type="InterPro" id="IPR027417">
    <property type="entry name" value="P-loop_NTPase"/>
</dbReference>
<dbReference type="AlphaFoldDB" id="A0A0F9IUX9"/>
<evidence type="ECO:0008006" key="2">
    <source>
        <dbReference type="Google" id="ProtNLM"/>
    </source>
</evidence>
<accession>A0A0F9IUX9</accession>
<protein>
    <recommendedName>
        <fullName evidence="2">Terminase large subunit gp17-like C-terminal domain-containing protein</fullName>
    </recommendedName>
</protein>
<dbReference type="EMBL" id="LAZR01013047">
    <property type="protein sequence ID" value="KKM23824.1"/>
    <property type="molecule type" value="Genomic_DNA"/>
</dbReference>
<organism evidence="1">
    <name type="scientific">marine sediment metagenome</name>
    <dbReference type="NCBI Taxonomy" id="412755"/>
    <lineage>
        <taxon>unclassified sequences</taxon>
        <taxon>metagenomes</taxon>
        <taxon>ecological metagenomes</taxon>
    </lineage>
</organism>
<sequence>MEIVPHPKAPLFTAKSAPLLLEQIKAEVTSPNFQLTDEVRELIRQAGFVSLWFFGKYIAGFAGPYDRLNEDLHLEMCNFRQSLLKPGSRGALFLPRGHLKSKIVDETGGGWELIRNPDLTIRLTNAIDDTAGDFMHMIKAIFDSNEFFAWLYSEYAVRSKSQPRWNETEIVLPNRTKTFKEASVEFGGIAGASEGHHYDLHIIDDMIGLAALNSNLGSNAVMESTKNWFWASEQSLLNSMRTSRIIVVGTRYAVDDVYDTIIKRAYKVSGHYLRDFKPNVKGKWHIYYRMAVEEGKVIFPEEFTKEGFEEMAENDWWTYVTQYLNDPEAGGLAELVDYKIKSCTVEWNSVDEQWFIHYKEDNEEKTLALVDCDLIFAGDPAATEKYISSKTSRSAVGALATSYHPKYFLVDLRVGYVTAAKFFLWFFSLANRFKDFYRGTFLEASGPFKIMGPLLKDAAKKAGVYLNLRPFAAHGDKDGRIRSTLQPILDRGELYVAEPYVADVREEQRTFPLAQKKDILDMMTMAINNSIKPLSHKELVRRQREDDEFENRQHNLAGG</sequence>
<proteinExistence type="predicted"/>
<gene>
    <name evidence="1" type="ORF">LCGC14_1611310</name>
</gene>
<comment type="caution">
    <text evidence="1">The sequence shown here is derived from an EMBL/GenBank/DDBJ whole genome shotgun (WGS) entry which is preliminary data.</text>
</comment>
<dbReference type="Gene3D" id="3.40.50.300">
    <property type="entry name" value="P-loop containing nucleotide triphosphate hydrolases"/>
    <property type="match status" value="1"/>
</dbReference>
<reference evidence="1" key="1">
    <citation type="journal article" date="2015" name="Nature">
        <title>Complex archaea that bridge the gap between prokaryotes and eukaryotes.</title>
        <authorList>
            <person name="Spang A."/>
            <person name="Saw J.H."/>
            <person name="Jorgensen S.L."/>
            <person name="Zaremba-Niedzwiedzka K."/>
            <person name="Martijn J."/>
            <person name="Lind A.E."/>
            <person name="van Eijk R."/>
            <person name="Schleper C."/>
            <person name="Guy L."/>
            <person name="Ettema T.J."/>
        </authorList>
    </citation>
    <scope>NUCLEOTIDE SEQUENCE</scope>
</reference>
<name>A0A0F9IUX9_9ZZZZ</name>
<evidence type="ECO:0000313" key="1">
    <source>
        <dbReference type="EMBL" id="KKM23824.1"/>
    </source>
</evidence>